<dbReference type="EMBL" id="AGNK02000701">
    <property type="status" value="NOT_ANNOTATED_CDS"/>
    <property type="molecule type" value="Genomic_DNA"/>
</dbReference>
<reference evidence="3" key="1">
    <citation type="journal article" date="2012" name="Nat. Biotechnol.">
        <title>Reference genome sequence of the model plant Setaria.</title>
        <authorList>
            <person name="Bennetzen J.L."/>
            <person name="Schmutz J."/>
            <person name="Wang H."/>
            <person name="Percifield R."/>
            <person name="Hawkins J."/>
            <person name="Pontaroli A.C."/>
            <person name="Estep M."/>
            <person name="Feng L."/>
            <person name="Vaughn J.N."/>
            <person name="Grimwood J."/>
            <person name="Jenkins J."/>
            <person name="Barry K."/>
            <person name="Lindquist E."/>
            <person name="Hellsten U."/>
            <person name="Deshpande S."/>
            <person name="Wang X."/>
            <person name="Wu X."/>
            <person name="Mitros T."/>
            <person name="Triplett J."/>
            <person name="Yang X."/>
            <person name="Ye C.Y."/>
            <person name="Mauro-Herrera M."/>
            <person name="Wang L."/>
            <person name="Li P."/>
            <person name="Sharma M."/>
            <person name="Sharma R."/>
            <person name="Ronald P.C."/>
            <person name="Panaud O."/>
            <person name="Kellogg E.A."/>
            <person name="Brutnell T.P."/>
            <person name="Doust A.N."/>
            <person name="Tuskan G.A."/>
            <person name="Rokhsar D."/>
            <person name="Devos K.M."/>
        </authorList>
    </citation>
    <scope>NUCLEOTIDE SEQUENCE [LARGE SCALE GENOMIC DNA]</scope>
    <source>
        <strain evidence="3">cv. Yugu1</strain>
    </source>
</reference>
<dbReference type="HOGENOM" id="CLU_1646620_0_0_1"/>
<reference evidence="2" key="2">
    <citation type="submission" date="2018-08" db="UniProtKB">
        <authorList>
            <consortium name="EnsemblPlants"/>
        </authorList>
    </citation>
    <scope>IDENTIFICATION</scope>
    <source>
        <strain evidence="2">Yugu1</strain>
    </source>
</reference>
<keyword evidence="3" id="KW-1185">Reference proteome</keyword>
<dbReference type="EnsemblPlants" id="KQL22657">
    <property type="protein sequence ID" value="KQL22657"/>
    <property type="gene ID" value="SETIT_031985mg"/>
</dbReference>
<organism evidence="2 3">
    <name type="scientific">Setaria italica</name>
    <name type="common">Foxtail millet</name>
    <name type="synonym">Panicum italicum</name>
    <dbReference type="NCBI Taxonomy" id="4555"/>
    <lineage>
        <taxon>Eukaryota</taxon>
        <taxon>Viridiplantae</taxon>
        <taxon>Streptophyta</taxon>
        <taxon>Embryophyta</taxon>
        <taxon>Tracheophyta</taxon>
        <taxon>Spermatophyta</taxon>
        <taxon>Magnoliopsida</taxon>
        <taxon>Liliopsida</taxon>
        <taxon>Poales</taxon>
        <taxon>Poaceae</taxon>
        <taxon>PACMAD clade</taxon>
        <taxon>Panicoideae</taxon>
        <taxon>Panicodae</taxon>
        <taxon>Paniceae</taxon>
        <taxon>Cenchrinae</taxon>
        <taxon>Setaria</taxon>
    </lineage>
</organism>
<dbReference type="STRING" id="4555.K3ZZF3"/>
<dbReference type="Proteomes" id="UP000004995">
    <property type="component" value="Unassembled WGS sequence"/>
</dbReference>
<evidence type="ECO:0000313" key="2">
    <source>
        <dbReference type="EnsemblPlants" id="KQL22657"/>
    </source>
</evidence>
<evidence type="ECO:0000256" key="1">
    <source>
        <dbReference type="SAM" id="MobiDB-lite"/>
    </source>
</evidence>
<protein>
    <submittedName>
        <fullName evidence="2">Uncharacterized protein</fullName>
    </submittedName>
</protein>
<proteinExistence type="predicted"/>
<dbReference type="OMA" id="PCSTIIP"/>
<dbReference type="Gramene" id="KQL22657">
    <property type="protein sequence ID" value="KQL22657"/>
    <property type="gene ID" value="SETIT_031985mg"/>
</dbReference>
<evidence type="ECO:0000313" key="3">
    <source>
        <dbReference type="Proteomes" id="UP000004995"/>
    </source>
</evidence>
<accession>K3ZZF3</accession>
<sequence length="161" mass="18182">MLGIFTNISRARNEEQVSFRVVQWEADKTHSLDELEAQHQYANNLEKQIEALAQKLQSANALQAEAFQVTEERDKVAEITTEFNKLTQKVSKSVELEKKVHDLEQKLPRNSKQNDKSLGADAASPNPIQQEVLPCSTIIPVFFSPLSQQSTIASFFIFLPP</sequence>
<dbReference type="AlphaFoldDB" id="K3ZZF3"/>
<name>K3ZZF3_SETIT</name>
<dbReference type="InParanoid" id="K3ZZF3"/>
<feature type="compositionally biased region" description="Basic and acidic residues" evidence="1">
    <location>
        <begin position="101"/>
        <end position="115"/>
    </location>
</feature>
<feature type="region of interest" description="Disordered" evidence="1">
    <location>
        <begin position="101"/>
        <end position="126"/>
    </location>
</feature>